<dbReference type="Proteomes" id="UP001139336">
    <property type="component" value="Unassembled WGS sequence"/>
</dbReference>
<sequence>MLGKRLWSGKSGKKETCPPVFDPRKVEIMMPGQNDKLIKNSAIRQAQFDANVKRGGAAPEFPVAWTSKDLSLVVGVCEYLRDCLPEGVYGPRTIPGFQIFPEPDCLAIGAMGPDYSSYRVIRPGPVGLYATYPLALDLEEEWIPSGNFSRFEDALKEFVYSWLVTVGGVQKGEDFDFGVCAEGVEMVPFDWDEHKSLFTAGQQHYLEEIARETLQLFGKDMTPENINTAITKGDMIYRSTTNENAWYVGNHCPYFNNISHGLNTDIYTFMNMLIVAMDRYRRSL</sequence>
<proteinExistence type="predicted"/>
<dbReference type="AlphaFoldDB" id="A0A9X1QS56"/>
<gene>
    <name evidence="1" type="ORF">L1O03_08415</name>
</gene>
<protein>
    <submittedName>
        <fullName evidence="1">Uncharacterized protein</fullName>
    </submittedName>
</protein>
<evidence type="ECO:0000313" key="2">
    <source>
        <dbReference type="Proteomes" id="UP001139336"/>
    </source>
</evidence>
<evidence type="ECO:0000313" key="1">
    <source>
        <dbReference type="EMBL" id="MCF4007195.1"/>
    </source>
</evidence>
<accession>A0A9X1QS56</accession>
<organism evidence="1 2">
    <name type="scientific">Corynebacterium uropygiale</name>
    <dbReference type="NCBI Taxonomy" id="1775911"/>
    <lineage>
        <taxon>Bacteria</taxon>
        <taxon>Bacillati</taxon>
        <taxon>Actinomycetota</taxon>
        <taxon>Actinomycetes</taxon>
        <taxon>Mycobacteriales</taxon>
        <taxon>Corynebacteriaceae</taxon>
        <taxon>Corynebacterium</taxon>
    </lineage>
</organism>
<keyword evidence="2" id="KW-1185">Reference proteome</keyword>
<dbReference type="RefSeq" id="WP_236119336.1">
    <property type="nucleotide sequence ID" value="NZ_JAKGSI010000004.1"/>
</dbReference>
<dbReference type="EMBL" id="JAKGSI010000004">
    <property type="protein sequence ID" value="MCF4007195.1"/>
    <property type="molecule type" value="Genomic_DNA"/>
</dbReference>
<comment type="caution">
    <text evidence="1">The sequence shown here is derived from an EMBL/GenBank/DDBJ whole genome shotgun (WGS) entry which is preliminary data.</text>
</comment>
<reference evidence="1" key="1">
    <citation type="submission" date="2022-01" db="EMBL/GenBank/DDBJ databases">
        <title>Corynebacterium sp. nov isolated from isolated from the feces of the greater white-fronted geese (Anser albifrons) at Poyang Lake, PR China.</title>
        <authorList>
            <person name="Liu Q."/>
        </authorList>
    </citation>
    <scope>NUCLEOTIDE SEQUENCE</scope>
    <source>
        <strain evidence="1">JCM 32435</strain>
    </source>
</reference>
<name>A0A9X1QS56_9CORY</name>